<reference evidence="2" key="1">
    <citation type="submission" date="2020-07" db="EMBL/GenBank/DDBJ databases">
        <title>Draft Genome Sequence of a Deep-Sea Yeast, Naganishia (Cryptococcus) liquefaciens strain N6.</title>
        <authorList>
            <person name="Han Y.W."/>
            <person name="Kajitani R."/>
            <person name="Morimoto H."/>
            <person name="Parhat M."/>
            <person name="Tsubouchi H."/>
            <person name="Bakenova O."/>
            <person name="Ogata M."/>
            <person name="Argunhan B."/>
            <person name="Aoki R."/>
            <person name="Kajiwara S."/>
            <person name="Itoh T."/>
            <person name="Iwasaki H."/>
        </authorList>
    </citation>
    <scope>NUCLEOTIDE SEQUENCE</scope>
    <source>
        <strain evidence="2">N6</strain>
    </source>
</reference>
<evidence type="ECO:0000313" key="2">
    <source>
        <dbReference type="EMBL" id="GHJ86189.1"/>
    </source>
</evidence>
<comment type="caution">
    <text evidence="2">The sequence shown here is derived from an EMBL/GenBank/DDBJ whole genome shotgun (WGS) entry which is preliminary data.</text>
</comment>
<proteinExistence type="predicted"/>
<organism evidence="2 3">
    <name type="scientific">Naganishia liquefaciens</name>
    <dbReference type="NCBI Taxonomy" id="104408"/>
    <lineage>
        <taxon>Eukaryota</taxon>
        <taxon>Fungi</taxon>
        <taxon>Dikarya</taxon>
        <taxon>Basidiomycota</taxon>
        <taxon>Agaricomycotina</taxon>
        <taxon>Tremellomycetes</taxon>
        <taxon>Filobasidiales</taxon>
        <taxon>Filobasidiaceae</taxon>
        <taxon>Naganishia</taxon>
    </lineage>
</organism>
<dbReference type="OrthoDB" id="2552978at2759"/>
<sequence length="372" mass="40818">MTGQPKRPWEAFHHSSSHDFPGSHGRRQQVHSGLSTDIDFSVSAYEATLVYGQEAFAKKLRLTEDQGGHLIRWTGADCGTPEMGQAVGQGESEVWIDRYDILHLLPTLPPKDLKVGASSPFSSTGWSELPSDAEDTFFFSGDEGDDYERGKKRRRLEAGRAERLQAMNLRLEQEAADEDRLQASDKGKEVVWGGHDEEPPSAIKTLMMHTAKSLLSSPNPQVLELRILTHHAGDPRFSFLKGRYKNTWEAIKRGEKPDLDAGKSKGGLGGLMGEYGDSDSDDSDAEKGNLELPTPPPLPPSAPLPDEEDLASGQNLDPEAVLPDQAARSGVENGLEDGDKDARARMLRREKALAWIAARRQTGQQSASRDSV</sequence>
<accession>A0A8H3TSG3</accession>
<protein>
    <recommendedName>
        <fullName evidence="4">SURP motif domain-containing protein</fullName>
    </recommendedName>
</protein>
<feature type="region of interest" description="Disordered" evidence="1">
    <location>
        <begin position="256"/>
        <end position="341"/>
    </location>
</feature>
<feature type="region of interest" description="Disordered" evidence="1">
    <location>
        <begin position="176"/>
        <end position="195"/>
    </location>
</feature>
<dbReference type="Proteomes" id="UP000620104">
    <property type="component" value="Unassembled WGS sequence"/>
</dbReference>
<dbReference type="AlphaFoldDB" id="A0A8H3TSG3"/>
<evidence type="ECO:0008006" key="4">
    <source>
        <dbReference type="Google" id="ProtNLM"/>
    </source>
</evidence>
<evidence type="ECO:0000313" key="3">
    <source>
        <dbReference type="Proteomes" id="UP000620104"/>
    </source>
</evidence>
<feature type="compositionally biased region" description="Pro residues" evidence="1">
    <location>
        <begin position="293"/>
        <end position="303"/>
    </location>
</feature>
<feature type="compositionally biased region" description="Basic and acidic residues" evidence="1">
    <location>
        <begin position="7"/>
        <end position="17"/>
    </location>
</feature>
<keyword evidence="3" id="KW-1185">Reference proteome</keyword>
<name>A0A8H3TSG3_9TREE</name>
<evidence type="ECO:0000256" key="1">
    <source>
        <dbReference type="SAM" id="MobiDB-lite"/>
    </source>
</evidence>
<feature type="compositionally biased region" description="Basic and acidic residues" evidence="1">
    <location>
        <begin position="178"/>
        <end position="195"/>
    </location>
</feature>
<dbReference type="EMBL" id="BLZA01000017">
    <property type="protein sequence ID" value="GHJ86189.1"/>
    <property type="molecule type" value="Genomic_DNA"/>
</dbReference>
<gene>
    <name evidence="2" type="ORF">NliqN6_2591</name>
</gene>
<feature type="compositionally biased region" description="Gly residues" evidence="1">
    <location>
        <begin position="264"/>
        <end position="273"/>
    </location>
</feature>
<feature type="region of interest" description="Disordered" evidence="1">
    <location>
        <begin position="1"/>
        <end position="31"/>
    </location>
</feature>